<dbReference type="Pfam" id="PF06803">
    <property type="entry name" value="DUF1232"/>
    <property type="match status" value="1"/>
</dbReference>
<evidence type="ECO:0000256" key="3">
    <source>
        <dbReference type="ARBA" id="ARBA00022989"/>
    </source>
</evidence>
<keyword evidence="4 5" id="KW-0472">Membrane</keyword>
<keyword evidence="3 5" id="KW-1133">Transmembrane helix</keyword>
<feature type="transmembrane region" description="Helical" evidence="5">
    <location>
        <begin position="89"/>
        <end position="107"/>
    </location>
</feature>
<reference evidence="8" key="1">
    <citation type="journal article" date="2019" name="Int. J. Syst. Evol. Microbiol.">
        <title>The Global Catalogue of Microorganisms (GCM) 10K type strain sequencing project: providing services to taxonomists for standard genome sequencing and annotation.</title>
        <authorList>
            <consortium name="The Broad Institute Genomics Platform"/>
            <consortium name="The Broad Institute Genome Sequencing Center for Infectious Disease"/>
            <person name="Wu L."/>
            <person name="Ma J."/>
        </authorList>
    </citation>
    <scope>NUCLEOTIDE SEQUENCE [LARGE SCALE GENOMIC DNA]</scope>
    <source>
        <strain evidence="8">YIM 94188</strain>
    </source>
</reference>
<keyword evidence="8" id="KW-1185">Reference proteome</keyword>
<dbReference type="RefSeq" id="WP_136433013.1">
    <property type="nucleotide sequence ID" value="NZ_JBHSNS010000008.1"/>
</dbReference>
<organism evidence="7 8">
    <name type="scientific">Nocardioides vastitatis</name>
    <dbReference type="NCBI Taxonomy" id="2568655"/>
    <lineage>
        <taxon>Bacteria</taxon>
        <taxon>Bacillati</taxon>
        <taxon>Actinomycetota</taxon>
        <taxon>Actinomycetes</taxon>
        <taxon>Propionibacteriales</taxon>
        <taxon>Nocardioidaceae</taxon>
        <taxon>Nocardioides</taxon>
    </lineage>
</organism>
<evidence type="ECO:0000256" key="2">
    <source>
        <dbReference type="ARBA" id="ARBA00022692"/>
    </source>
</evidence>
<comment type="caution">
    <text evidence="7">The sequence shown here is derived from an EMBL/GenBank/DDBJ whole genome shotgun (WGS) entry which is preliminary data.</text>
</comment>
<evidence type="ECO:0000313" key="7">
    <source>
        <dbReference type="EMBL" id="MFC5730319.1"/>
    </source>
</evidence>
<feature type="transmembrane region" description="Helical" evidence="5">
    <location>
        <begin position="6"/>
        <end position="30"/>
    </location>
</feature>
<name>A0ABW0ZH92_9ACTN</name>
<dbReference type="InterPro" id="IPR010652">
    <property type="entry name" value="DUF1232"/>
</dbReference>
<dbReference type="Proteomes" id="UP001596072">
    <property type="component" value="Unassembled WGS sequence"/>
</dbReference>
<comment type="subcellular location">
    <subcellularLocation>
        <location evidence="1">Endomembrane system</location>
        <topology evidence="1">Multi-pass membrane protein</topology>
    </subcellularLocation>
</comment>
<accession>A0ABW0ZH92</accession>
<proteinExistence type="predicted"/>
<sequence>MTGRPWLDVVVAVGAGLLLLWAALIVALWATRPHGSLVNESMRLVPDLLRLLGRLVRDRSLARGVRIRVWLLLGYLALPIDLVPDFIPVLGYADDVVVIAIVLRSVVRRAGADAIDRHWPGSPDGLAAVHRLARTTPTTAAPGA</sequence>
<dbReference type="EMBL" id="JBHSNS010000008">
    <property type="protein sequence ID" value="MFC5730319.1"/>
    <property type="molecule type" value="Genomic_DNA"/>
</dbReference>
<keyword evidence="2 5" id="KW-0812">Transmembrane</keyword>
<evidence type="ECO:0000256" key="1">
    <source>
        <dbReference type="ARBA" id="ARBA00004127"/>
    </source>
</evidence>
<protein>
    <submittedName>
        <fullName evidence="7">YkvA family protein</fullName>
    </submittedName>
</protein>
<gene>
    <name evidence="7" type="ORF">ACFPQB_15455</name>
</gene>
<evidence type="ECO:0000256" key="5">
    <source>
        <dbReference type="SAM" id="Phobius"/>
    </source>
</evidence>
<evidence type="ECO:0000259" key="6">
    <source>
        <dbReference type="Pfam" id="PF06803"/>
    </source>
</evidence>
<feature type="domain" description="DUF1232" evidence="6">
    <location>
        <begin position="66"/>
        <end position="100"/>
    </location>
</feature>
<evidence type="ECO:0000313" key="8">
    <source>
        <dbReference type="Proteomes" id="UP001596072"/>
    </source>
</evidence>
<evidence type="ECO:0000256" key="4">
    <source>
        <dbReference type="ARBA" id="ARBA00023136"/>
    </source>
</evidence>